<dbReference type="AlphaFoldDB" id="A0A835IWD1"/>
<evidence type="ECO:0000313" key="2">
    <source>
        <dbReference type="Proteomes" id="UP000631114"/>
    </source>
</evidence>
<gene>
    <name evidence="1" type="ORF">IFM89_011526</name>
</gene>
<proteinExistence type="predicted"/>
<keyword evidence="2" id="KW-1185">Reference proteome</keyword>
<sequence length="144" mass="16168">SCTIEDENDYIKMMEVHRRKTVGEGTLLIFRQESEDMMEEDVPQSCSSPVYKNMIREVVDNDYAKSSQLHVTKKVDVSIVGGETFGTQFLEASHVPNTYGGKMLQNQFVKASLVPGTCGARVDVVSSQHVRDRQKSCLPRPNQV</sequence>
<evidence type="ECO:0000313" key="1">
    <source>
        <dbReference type="EMBL" id="KAF9624483.1"/>
    </source>
</evidence>
<dbReference type="EMBL" id="JADFTS010000001">
    <property type="protein sequence ID" value="KAF9624483.1"/>
    <property type="molecule type" value="Genomic_DNA"/>
</dbReference>
<name>A0A835IWD1_9MAGN</name>
<dbReference type="Proteomes" id="UP000631114">
    <property type="component" value="Unassembled WGS sequence"/>
</dbReference>
<protein>
    <submittedName>
        <fullName evidence="1">Uncharacterized protein</fullName>
    </submittedName>
</protein>
<organism evidence="1 2">
    <name type="scientific">Coptis chinensis</name>
    <dbReference type="NCBI Taxonomy" id="261450"/>
    <lineage>
        <taxon>Eukaryota</taxon>
        <taxon>Viridiplantae</taxon>
        <taxon>Streptophyta</taxon>
        <taxon>Embryophyta</taxon>
        <taxon>Tracheophyta</taxon>
        <taxon>Spermatophyta</taxon>
        <taxon>Magnoliopsida</taxon>
        <taxon>Ranunculales</taxon>
        <taxon>Ranunculaceae</taxon>
        <taxon>Coptidoideae</taxon>
        <taxon>Coptis</taxon>
    </lineage>
</organism>
<reference evidence="1 2" key="1">
    <citation type="submission" date="2020-10" db="EMBL/GenBank/DDBJ databases">
        <title>The Coptis chinensis genome and diversification of protoberbering-type alkaloids.</title>
        <authorList>
            <person name="Wang B."/>
            <person name="Shu S."/>
            <person name="Song C."/>
            <person name="Liu Y."/>
        </authorList>
    </citation>
    <scope>NUCLEOTIDE SEQUENCE [LARGE SCALE GENOMIC DNA]</scope>
    <source>
        <strain evidence="1">HL-2020</strain>
        <tissue evidence="1">Leaf</tissue>
    </source>
</reference>
<accession>A0A835IWD1</accession>
<comment type="caution">
    <text evidence="1">The sequence shown here is derived from an EMBL/GenBank/DDBJ whole genome shotgun (WGS) entry which is preliminary data.</text>
</comment>
<feature type="non-terminal residue" evidence="1">
    <location>
        <position position="144"/>
    </location>
</feature>